<dbReference type="EMBL" id="JAKKPZ010000436">
    <property type="protein sequence ID" value="KAI1695151.1"/>
    <property type="molecule type" value="Genomic_DNA"/>
</dbReference>
<organism evidence="5 6">
    <name type="scientific">Ditylenchus destructor</name>
    <dbReference type="NCBI Taxonomy" id="166010"/>
    <lineage>
        <taxon>Eukaryota</taxon>
        <taxon>Metazoa</taxon>
        <taxon>Ecdysozoa</taxon>
        <taxon>Nematoda</taxon>
        <taxon>Chromadorea</taxon>
        <taxon>Rhabditida</taxon>
        <taxon>Tylenchina</taxon>
        <taxon>Tylenchomorpha</taxon>
        <taxon>Sphaerularioidea</taxon>
        <taxon>Anguinidae</taxon>
        <taxon>Anguininae</taxon>
        <taxon>Ditylenchus</taxon>
    </lineage>
</organism>
<dbReference type="Gene3D" id="1.10.565.10">
    <property type="entry name" value="Retinoid X Receptor"/>
    <property type="match status" value="1"/>
</dbReference>
<dbReference type="PROSITE" id="PS51843">
    <property type="entry name" value="NR_LBD"/>
    <property type="match status" value="1"/>
</dbReference>
<gene>
    <name evidence="5" type="ORF">DdX_19740</name>
</gene>
<evidence type="ECO:0000256" key="2">
    <source>
        <dbReference type="ARBA" id="ARBA00023163"/>
    </source>
</evidence>
<reference evidence="5" key="1">
    <citation type="submission" date="2022-01" db="EMBL/GenBank/DDBJ databases">
        <title>Genome Sequence Resource for Two Populations of Ditylenchus destructor, the Migratory Endoparasitic Phytonematode.</title>
        <authorList>
            <person name="Zhang H."/>
            <person name="Lin R."/>
            <person name="Xie B."/>
        </authorList>
    </citation>
    <scope>NUCLEOTIDE SEQUENCE</scope>
    <source>
        <strain evidence="5">BazhouSP</strain>
    </source>
</reference>
<feature type="domain" description="NR LBD" evidence="4">
    <location>
        <begin position="87"/>
        <end position="325"/>
    </location>
</feature>
<dbReference type="InterPro" id="IPR001723">
    <property type="entry name" value="Nuclear_hrmn_rcpt"/>
</dbReference>
<evidence type="ECO:0000259" key="4">
    <source>
        <dbReference type="PROSITE" id="PS51843"/>
    </source>
</evidence>
<comment type="caution">
    <text evidence="5">The sequence shown here is derived from an EMBL/GenBank/DDBJ whole genome shotgun (WGS) entry which is preliminary data.</text>
</comment>
<sequence>MNPRSIQFPASVDVAKLSDKVANKRRYLSQKHEERCPVIIGKTYPVFEETTEDKLIQSLVYVELKVRKIRESSRSMSESVIFRSIRELLESNHENVLAHADQYPKQLTWPLSIDKAIMLESERPLRWITLDVFLCIEMARTMPVFSQLDYNDQEALLKHMILANAILLEAFYSCQMKSETYIMPNGFVPIKLPSDDRFKGIMDRMKQPTRRALAAMFRIQMTMEEFVLLKAIIFSHSGDLILSDFCDDLLQTPLVKTLVKGFSSGLLASVSSRMDFQSARTGKRTQTALVGLLTCVSTQVLFQMAAFNTSIRTWITLVWFLSGASKRMDSKVSSEWTLIRTEVALIFIEVITTLCTTCAFVSNDLLNFLHTTTI</sequence>
<keyword evidence="2" id="KW-0804">Transcription</keyword>
<dbReference type="Pfam" id="PF00104">
    <property type="entry name" value="Hormone_recep"/>
    <property type="match status" value="1"/>
</dbReference>
<name>A0AAD4QX52_9BILA</name>
<protein>
    <submittedName>
        <fullName evidence="5">Ligand-binding domain of nuclear hormone receptor domain-containing protein</fullName>
    </submittedName>
</protein>
<dbReference type="Proteomes" id="UP001201812">
    <property type="component" value="Unassembled WGS sequence"/>
</dbReference>
<dbReference type="InterPro" id="IPR050274">
    <property type="entry name" value="Nuclear_hormone_rcpt_NR2"/>
</dbReference>
<keyword evidence="6" id="KW-1185">Reference proteome</keyword>
<proteinExistence type="predicted"/>
<dbReference type="InterPro" id="IPR000536">
    <property type="entry name" value="Nucl_hrmn_rcpt_lig-bd"/>
</dbReference>
<dbReference type="InterPro" id="IPR035500">
    <property type="entry name" value="NHR-like_dom_sf"/>
</dbReference>
<dbReference type="PANTHER" id="PTHR24083">
    <property type="entry name" value="NUCLEAR HORMONE RECEPTOR"/>
    <property type="match status" value="1"/>
</dbReference>
<evidence type="ECO:0000313" key="5">
    <source>
        <dbReference type="EMBL" id="KAI1695151.1"/>
    </source>
</evidence>
<keyword evidence="3 5" id="KW-0675">Receptor</keyword>
<dbReference type="SUPFAM" id="SSF48508">
    <property type="entry name" value="Nuclear receptor ligand-binding domain"/>
    <property type="match status" value="1"/>
</dbReference>
<accession>A0AAD4QX52</accession>
<keyword evidence="1" id="KW-0805">Transcription regulation</keyword>
<evidence type="ECO:0000256" key="3">
    <source>
        <dbReference type="ARBA" id="ARBA00023170"/>
    </source>
</evidence>
<dbReference type="PRINTS" id="PR00398">
    <property type="entry name" value="STRDHORMONER"/>
</dbReference>
<evidence type="ECO:0000313" key="6">
    <source>
        <dbReference type="Proteomes" id="UP001201812"/>
    </source>
</evidence>
<evidence type="ECO:0000256" key="1">
    <source>
        <dbReference type="ARBA" id="ARBA00023015"/>
    </source>
</evidence>
<dbReference type="SMART" id="SM00430">
    <property type="entry name" value="HOLI"/>
    <property type="match status" value="1"/>
</dbReference>
<dbReference type="AlphaFoldDB" id="A0AAD4QX52"/>